<evidence type="ECO:0000256" key="1">
    <source>
        <dbReference type="ARBA" id="ARBA00004236"/>
    </source>
</evidence>
<protein>
    <submittedName>
        <fullName evidence="14">Cytochrome c-type protein NrfH</fullName>
    </submittedName>
</protein>
<proteinExistence type="inferred from homology"/>
<keyword evidence="8" id="KW-0249">Electron transport</keyword>
<accession>A0A0B7HTX0</accession>
<evidence type="ECO:0000256" key="12">
    <source>
        <dbReference type="SAM" id="Phobius"/>
    </source>
</evidence>
<reference evidence="14 15" key="1">
    <citation type="submission" date="2015-01" db="EMBL/GenBank/DDBJ databases">
        <authorList>
            <person name="Xiang T."/>
            <person name="Song Y."/>
            <person name="Huang L."/>
            <person name="Wang B."/>
            <person name="Wu P."/>
        </authorList>
    </citation>
    <scope>NUCLEOTIDE SEQUENCE [LARGE SCALE GENOMIC DNA]</scope>
    <source>
        <strain evidence="14 15">Cc12</strain>
    </source>
</reference>
<comment type="similarity">
    <text evidence="2">Belongs to the NapC/NirT/NrfH family.</text>
</comment>
<name>A0A0B7HTX0_9FLAO</name>
<evidence type="ECO:0000256" key="5">
    <source>
        <dbReference type="ARBA" id="ARBA00022617"/>
    </source>
</evidence>
<evidence type="ECO:0000313" key="14">
    <source>
        <dbReference type="EMBL" id="CEN40963.1"/>
    </source>
</evidence>
<dbReference type="GO" id="GO:0005886">
    <property type="term" value="C:plasma membrane"/>
    <property type="evidence" value="ECO:0007669"/>
    <property type="project" value="UniProtKB-SubCell"/>
</dbReference>
<evidence type="ECO:0000256" key="4">
    <source>
        <dbReference type="ARBA" id="ARBA00022475"/>
    </source>
</evidence>
<evidence type="ECO:0000256" key="2">
    <source>
        <dbReference type="ARBA" id="ARBA00007395"/>
    </source>
</evidence>
<evidence type="ECO:0000256" key="8">
    <source>
        <dbReference type="ARBA" id="ARBA00022982"/>
    </source>
</evidence>
<dbReference type="Proteomes" id="UP000044026">
    <property type="component" value="Unassembled WGS sequence"/>
</dbReference>
<sequence length="187" mass="21261">MATTNKTKQVKKNKYFRYLIPSLVGILLGLSGYIFYISKAYSYLSDDPKACVNCHIMAPEYSTWFHSSHGRNTVCNDCHVPHDNFFRKYYFKASDGLRHATMFTFRMEPQVITMHKPGQMVVQENCIRCHDQLNSVVGTGNVTAQMAHADQGKLCWECHTDVPHGNVRGLNSAPNARVLPPRFRTCA</sequence>
<dbReference type="EMBL" id="CDOE01000079">
    <property type="protein sequence ID" value="CEN40963.1"/>
    <property type="molecule type" value="Genomic_DNA"/>
</dbReference>
<organism evidence="14 15">
    <name type="scientific">Capnocytophaga canimorsus</name>
    <dbReference type="NCBI Taxonomy" id="28188"/>
    <lineage>
        <taxon>Bacteria</taxon>
        <taxon>Pseudomonadati</taxon>
        <taxon>Bacteroidota</taxon>
        <taxon>Flavobacteriia</taxon>
        <taxon>Flavobacteriales</taxon>
        <taxon>Flavobacteriaceae</taxon>
        <taxon>Capnocytophaga</taxon>
    </lineage>
</organism>
<keyword evidence="5" id="KW-0349">Heme</keyword>
<dbReference type="InterPro" id="IPR038266">
    <property type="entry name" value="NapC/NirT_cytc_sf"/>
</dbReference>
<keyword evidence="10" id="KW-0408">Iron</keyword>
<evidence type="ECO:0000256" key="7">
    <source>
        <dbReference type="ARBA" id="ARBA00022723"/>
    </source>
</evidence>
<keyword evidence="3" id="KW-0813">Transport</keyword>
<evidence type="ECO:0000256" key="6">
    <source>
        <dbReference type="ARBA" id="ARBA00022692"/>
    </source>
</evidence>
<evidence type="ECO:0000313" key="15">
    <source>
        <dbReference type="Proteomes" id="UP000044026"/>
    </source>
</evidence>
<keyword evidence="6 12" id="KW-0812">Transmembrane</keyword>
<dbReference type="Pfam" id="PF03264">
    <property type="entry name" value="Cytochrom_NNT"/>
    <property type="match status" value="1"/>
</dbReference>
<dbReference type="PANTHER" id="PTHR30333:SF1">
    <property type="entry name" value="CYTOCHROME C-TYPE PROTEIN NAPC"/>
    <property type="match status" value="1"/>
</dbReference>
<dbReference type="GO" id="GO:0009061">
    <property type="term" value="P:anaerobic respiration"/>
    <property type="evidence" value="ECO:0007669"/>
    <property type="project" value="TreeGrafter"/>
</dbReference>
<keyword evidence="7" id="KW-0479">Metal-binding</keyword>
<dbReference type="AlphaFoldDB" id="A0A0B7HTX0"/>
<dbReference type="InterPro" id="IPR036280">
    <property type="entry name" value="Multihaem_cyt_sf"/>
</dbReference>
<comment type="subcellular location">
    <subcellularLocation>
        <location evidence="1">Cell membrane</location>
    </subcellularLocation>
</comment>
<feature type="transmembrane region" description="Helical" evidence="12">
    <location>
        <begin position="15"/>
        <end position="36"/>
    </location>
</feature>
<dbReference type="NCBIfam" id="TIGR03153">
    <property type="entry name" value="cytochr_NrfH"/>
    <property type="match status" value="1"/>
</dbReference>
<evidence type="ECO:0000256" key="10">
    <source>
        <dbReference type="ARBA" id="ARBA00023004"/>
    </source>
</evidence>
<keyword evidence="11 12" id="KW-0472">Membrane</keyword>
<dbReference type="Gene3D" id="1.10.3820.10">
    <property type="entry name" value="Di-heme elbow motif domain"/>
    <property type="match status" value="1"/>
</dbReference>
<dbReference type="GO" id="GO:0022900">
    <property type="term" value="P:electron transport chain"/>
    <property type="evidence" value="ECO:0007669"/>
    <property type="project" value="InterPro"/>
</dbReference>
<evidence type="ECO:0000256" key="11">
    <source>
        <dbReference type="ARBA" id="ARBA00023136"/>
    </source>
</evidence>
<feature type="domain" description="NapC/NirT cytochrome c N-terminal" evidence="13">
    <location>
        <begin position="18"/>
        <end position="165"/>
    </location>
</feature>
<dbReference type="InterPro" id="IPR017571">
    <property type="entry name" value="NrfH"/>
</dbReference>
<dbReference type="InterPro" id="IPR051174">
    <property type="entry name" value="Cytochrome_c-type_ET"/>
</dbReference>
<keyword evidence="4" id="KW-1003">Cell membrane</keyword>
<dbReference type="PANTHER" id="PTHR30333">
    <property type="entry name" value="CYTOCHROME C-TYPE PROTEIN"/>
    <property type="match status" value="1"/>
</dbReference>
<evidence type="ECO:0000259" key="13">
    <source>
        <dbReference type="Pfam" id="PF03264"/>
    </source>
</evidence>
<keyword evidence="9 12" id="KW-1133">Transmembrane helix</keyword>
<dbReference type="GO" id="GO:0046872">
    <property type="term" value="F:metal ion binding"/>
    <property type="evidence" value="ECO:0007669"/>
    <property type="project" value="UniProtKB-KW"/>
</dbReference>
<gene>
    <name evidence="14" type="primary">nrfH</name>
    <name evidence="14" type="ORF">CCAN12_800007</name>
</gene>
<evidence type="ECO:0000256" key="9">
    <source>
        <dbReference type="ARBA" id="ARBA00022989"/>
    </source>
</evidence>
<dbReference type="InterPro" id="IPR005126">
    <property type="entry name" value="NapC/NirT_cyt_c_N"/>
</dbReference>
<dbReference type="GO" id="GO:0009055">
    <property type="term" value="F:electron transfer activity"/>
    <property type="evidence" value="ECO:0007669"/>
    <property type="project" value="TreeGrafter"/>
</dbReference>
<evidence type="ECO:0000256" key="3">
    <source>
        <dbReference type="ARBA" id="ARBA00022448"/>
    </source>
</evidence>
<dbReference type="SUPFAM" id="SSF48695">
    <property type="entry name" value="Multiheme cytochromes"/>
    <property type="match status" value="1"/>
</dbReference>